<feature type="domain" description="PPM-type phosphatase" evidence="3">
    <location>
        <begin position="199"/>
        <end position="420"/>
    </location>
</feature>
<dbReference type="EMBL" id="SOAU01000001">
    <property type="protein sequence ID" value="TDT15719.1"/>
    <property type="molecule type" value="Genomic_DNA"/>
</dbReference>
<dbReference type="Gene3D" id="3.60.40.10">
    <property type="entry name" value="PPM-type phosphatase domain"/>
    <property type="match status" value="1"/>
</dbReference>
<protein>
    <submittedName>
        <fullName evidence="4">Sigma-B regulation protein RsbU (Phosphoserine phosphatase)</fullName>
    </submittedName>
</protein>
<evidence type="ECO:0000259" key="3">
    <source>
        <dbReference type="SMART" id="SM00331"/>
    </source>
</evidence>
<evidence type="ECO:0000256" key="1">
    <source>
        <dbReference type="ARBA" id="ARBA00022801"/>
    </source>
</evidence>
<dbReference type="InterPro" id="IPR001932">
    <property type="entry name" value="PPM-type_phosphatase-like_dom"/>
</dbReference>
<evidence type="ECO:0000313" key="4">
    <source>
        <dbReference type="EMBL" id="TDT15719.1"/>
    </source>
</evidence>
<dbReference type="Pfam" id="PF07228">
    <property type="entry name" value="SpoIIE"/>
    <property type="match status" value="1"/>
</dbReference>
<dbReference type="InterPro" id="IPR029016">
    <property type="entry name" value="GAF-like_dom_sf"/>
</dbReference>
<accession>A0A4R7HYX3</accession>
<feature type="domain" description="GAF" evidence="2">
    <location>
        <begin position="25"/>
        <end position="167"/>
    </location>
</feature>
<keyword evidence="5" id="KW-1185">Reference proteome</keyword>
<dbReference type="SMART" id="SM00065">
    <property type="entry name" value="GAF"/>
    <property type="match status" value="1"/>
</dbReference>
<dbReference type="Pfam" id="PF01590">
    <property type="entry name" value="GAF"/>
    <property type="match status" value="1"/>
</dbReference>
<reference evidence="4 5" key="1">
    <citation type="submission" date="2019-03" db="EMBL/GenBank/DDBJ databases">
        <title>Sequencing the genomes of 1000 actinobacteria strains.</title>
        <authorList>
            <person name="Klenk H.-P."/>
        </authorList>
    </citation>
    <scope>NUCLEOTIDE SEQUENCE [LARGE SCALE GENOMIC DNA]</scope>
    <source>
        <strain evidence="4 5">DSM 18936</strain>
    </source>
</reference>
<dbReference type="InterPro" id="IPR036457">
    <property type="entry name" value="PPM-type-like_dom_sf"/>
</dbReference>
<dbReference type="InterPro" id="IPR003018">
    <property type="entry name" value="GAF"/>
</dbReference>
<evidence type="ECO:0000259" key="2">
    <source>
        <dbReference type="SMART" id="SM00065"/>
    </source>
</evidence>
<dbReference type="RefSeq" id="WP_166657417.1">
    <property type="nucleotide sequence ID" value="NZ_SOAU01000001.1"/>
</dbReference>
<sequence>MTPASAITDPDRLAAVDESGLLDSEPEVQFDELTQAAAALLGAPFAFMTTVDDRRSYWKSTVGVDDGTRENAVGDSFCQYVIMREDDLLVDDAAADPLTRANPSIESMGVRAWAGCPVRFRGQVLGSFCVVDVEPRAWSDEDRRILQRLTSIAEREIELRAQLDRARTESERNARLLAEHRELLSTLRASMLPPSTPSVPGVTVATWHRAAADGHALLGDFFDLFPLPDRRWGFAIGDVCGHGAAAARLTSLVRYSLRAAAVHESDPATALQIVDTAIKADQTESNRFATVFFATLDAETPKRLRYARGGHPVPLVRRADGTTFPMQGGDGPLVGIVTDPTFRSDAVDLGEGDIVVMFTDGLPECRRPGGPQIGVDAIRMAVEDVPVGAGAHQVLDVLVGMLDAHAETLGDDAAIVVVEVRAEG</sequence>
<name>A0A4R7HYX3_9ACTN</name>
<organism evidence="4 5">
    <name type="scientific">Ilumatobacter fluminis</name>
    <dbReference type="NCBI Taxonomy" id="467091"/>
    <lineage>
        <taxon>Bacteria</taxon>
        <taxon>Bacillati</taxon>
        <taxon>Actinomycetota</taxon>
        <taxon>Acidimicrobiia</taxon>
        <taxon>Acidimicrobiales</taxon>
        <taxon>Ilumatobacteraceae</taxon>
        <taxon>Ilumatobacter</taxon>
    </lineage>
</organism>
<dbReference type="SUPFAM" id="SSF55781">
    <property type="entry name" value="GAF domain-like"/>
    <property type="match status" value="1"/>
</dbReference>
<dbReference type="AlphaFoldDB" id="A0A4R7HYX3"/>
<dbReference type="SMART" id="SM00331">
    <property type="entry name" value="PP2C_SIG"/>
    <property type="match status" value="1"/>
</dbReference>
<gene>
    <name evidence="4" type="ORF">BDK89_1296</name>
</gene>
<evidence type="ECO:0000313" key="5">
    <source>
        <dbReference type="Proteomes" id="UP000294558"/>
    </source>
</evidence>
<dbReference type="Proteomes" id="UP000294558">
    <property type="component" value="Unassembled WGS sequence"/>
</dbReference>
<dbReference type="PANTHER" id="PTHR43156">
    <property type="entry name" value="STAGE II SPORULATION PROTEIN E-RELATED"/>
    <property type="match status" value="1"/>
</dbReference>
<keyword evidence="1" id="KW-0378">Hydrolase</keyword>
<dbReference type="InterPro" id="IPR052016">
    <property type="entry name" value="Bact_Sigma-Reg"/>
</dbReference>
<proteinExistence type="predicted"/>
<dbReference type="Gene3D" id="3.30.450.40">
    <property type="match status" value="1"/>
</dbReference>
<dbReference type="PANTHER" id="PTHR43156:SF2">
    <property type="entry name" value="STAGE II SPORULATION PROTEIN E"/>
    <property type="match status" value="1"/>
</dbReference>
<dbReference type="GO" id="GO:0016791">
    <property type="term" value="F:phosphatase activity"/>
    <property type="evidence" value="ECO:0007669"/>
    <property type="project" value="TreeGrafter"/>
</dbReference>
<comment type="caution">
    <text evidence="4">The sequence shown here is derived from an EMBL/GenBank/DDBJ whole genome shotgun (WGS) entry which is preliminary data.</text>
</comment>